<protein>
    <submittedName>
        <fullName evidence="3">Uncharacterized protein</fullName>
    </submittedName>
</protein>
<evidence type="ECO:0000313" key="3">
    <source>
        <dbReference type="EMBL" id="EXM13169.1"/>
    </source>
</evidence>
<reference evidence="3" key="2">
    <citation type="submission" date="2014-03" db="EMBL/GenBank/DDBJ databases">
        <title>The Genome Annotation of Fusarium oxysporum Cotton.</title>
        <authorList>
            <consortium name="The Broad Institute Genomics Platform"/>
            <person name="Ma L.-J."/>
            <person name="Corby-Kistler H."/>
            <person name="Broz K."/>
            <person name="Gale L.R."/>
            <person name="Jonkers W."/>
            <person name="O'Donnell K."/>
            <person name="Ploetz R."/>
            <person name="Steinberg C."/>
            <person name="Schwartz D.C."/>
            <person name="VanEtten H."/>
            <person name="Zhou S."/>
            <person name="Young S.K."/>
            <person name="Zeng Q."/>
            <person name="Gargeya S."/>
            <person name="Fitzgerald M."/>
            <person name="Abouelleil A."/>
            <person name="Alvarado L."/>
            <person name="Chapman S.B."/>
            <person name="Gainer-Dewar J."/>
            <person name="Goldberg J."/>
            <person name="Griggs A."/>
            <person name="Gujja S."/>
            <person name="Hansen M."/>
            <person name="Howarth C."/>
            <person name="Imamovic A."/>
            <person name="Ireland A."/>
            <person name="Larimer J."/>
            <person name="McCowan C."/>
            <person name="Murphy C."/>
            <person name="Pearson M."/>
            <person name="Poon T.W."/>
            <person name="Priest M."/>
            <person name="Roberts A."/>
            <person name="Saif S."/>
            <person name="Shea T."/>
            <person name="Sykes S."/>
            <person name="Wortman J."/>
            <person name="Nusbaum C."/>
            <person name="Birren B."/>
        </authorList>
    </citation>
    <scope>NUCLEOTIDE SEQUENCE</scope>
    <source>
        <strain evidence="3">25433</strain>
    </source>
</reference>
<dbReference type="AlphaFoldDB" id="X0KHR7"/>
<evidence type="ECO:0000256" key="1">
    <source>
        <dbReference type="SAM" id="MobiDB-lite"/>
    </source>
</evidence>
<feature type="compositionally biased region" description="Polar residues" evidence="1">
    <location>
        <begin position="79"/>
        <end position="90"/>
    </location>
</feature>
<dbReference type="EMBL" id="KK035320">
    <property type="protein sequence ID" value="EXM13169.1"/>
    <property type="molecule type" value="Genomic_DNA"/>
</dbReference>
<sequence length="90" mass="10544">MRLEISLHLIHRPFQAFHGLMDRRGSMSRHGSSVSITRYTFRIISHPDEHDRSELEYPYQAPKPIYYYPPLHHDLPNGPQLQQGLSLNPP</sequence>
<evidence type="ECO:0000313" key="2">
    <source>
        <dbReference type="EMBL" id="EXM12628.1"/>
    </source>
</evidence>
<organism evidence="3">
    <name type="scientific">Fusarium oxysporum f. sp. vasinfectum 25433</name>
    <dbReference type="NCBI Taxonomy" id="1089449"/>
    <lineage>
        <taxon>Eukaryota</taxon>
        <taxon>Fungi</taxon>
        <taxon>Dikarya</taxon>
        <taxon>Ascomycota</taxon>
        <taxon>Pezizomycotina</taxon>
        <taxon>Sordariomycetes</taxon>
        <taxon>Hypocreomycetidae</taxon>
        <taxon>Hypocreales</taxon>
        <taxon>Nectriaceae</taxon>
        <taxon>Fusarium</taxon>
        <taxon>Fusarium oxysporum species complex</taxon>
    </lineage>
</organism>
<feature type="region of interest" description="Disordered" evidence="1">
    <location>
        <begin position="70"/>
        <end position="90"/>
    </location>
</feature>
<dbReference type="EMBL" id="KK035438">
    <property type="protein sequence ID" value="EXM12628.1"/>
    <property type="molecule type" value="Genomic_DNA"/>
</dbReference>
<proteinExistence type="predicted"/>
<dbReference type="Proteomes" id="UP000030701">
    <property type="component" value="Unassembled WGS sequence"/>
</dbReference>
<dbReference type="HOGENOM" id="CLU_2440938_0_0_1"/>
<name>X0KHR7_FUSOX</name>
<reference evidence="3" key="1">
    <citation type="submission" date="2011-11" db="EMBL/GenBank/DDBJ databases">
        <title>The Genome Sequence of Fusarium oxysporum Cotton.</title>
        <authorList>
            <consortium name="The Broad Institute Genome Sequencing Platform"/>
            <person name="Ma L.-J."/>
            <person name="Gale L.R."/>
            <person name="Schwartz D.C."/>
            <person name="Zhou S."/>
            <person name="Corby-Kistler H."/>
            <person name="Young S.K."/>
            <person name="Zeng Q."/>
            <person name="Gargeya S."/>
            <person name="Fitzgerald M."/>
            <person name="Haas B."/>
            <person name="Abouelleil A."/>
            <person name="Alvarado L."/>
            <person name="Arachchi H.M."/>
            <person name="Berlin A."/>
            <person name="Brown A."/>
            <person name="Chapman S.B."/>
            <person name="Chen Z."/>
            <person name="Dunbar C."/>
            <person name="Freedman E."/>
            <person name="Gearin G."/>
            <person name="Goldberg J."/>
            <person name="Griggs A."/>
            <person name="Gujja S."/>
            <person name="Heiman D."/>
            <person name="Howarth C."/>
            <person name="Larson L."/>
            <person name="Lui A."/>
            <person name="MacDonald P.J.P."/>
            <person name="Montmayeur A."/>
            <person name="Murphy C."/>
            <person name="Neiman D."/>
            <person name="Pearson M."/>
            <person name="Priest M."/>
            <person name="Roberts A."/>
            <person name="Saif S."/>
            <person name="Shea T."/>
            <person name="Shenoy N."/>
            <person name="Sisk P."/>
            <person name="Stolte C."/>
            <person name="Sykes S."/>
            <person name="Wortman J."/>
            <person name="Nusbaum C."/>
            <person name="Birren B."/>
        </authorList>
    </citation>
    <scope>NUCLEOTIDE SEQUENCE [LARGE SCALE GENOMIC DNA]</scope>
    <source>
        <strain evidence="3">25433</strain>
    </source>
</reference>
<accession>X0KHR7</accession>
<gene>
    <name evidence="3" type="ORF">FOTG_18370</name>
    <name evidence="2" type="ORF">FOTG_18882</name>
</gene>